<sequence length="315" mass="36605">MTEAEVRTLIAKNIKQFDPTFKVIKEEFKVQMEDGHTGAIDILAKDHLGCLIIIEVKINKGSERSTIQQLFKYTAMLKHDFSVPQEKIRRVIISTDWRELKTPFAEFSSNAKYPIEGYKLTISSGTLNFKEVMIASKDVDIDPASKFHLFKFRNEDGRNQALELLKDISESVPELNLLVYKIELNQPKSEQYFNHRDFGFGLIIKSFACNYETVLSKLNIDPQEYTPYGYKSQFDKKLLVALAFKVRFVQLLKGNIDYDSELEPINKYSSYLSWYEVDTNYIPFGRMYKKISLRMSEDDVLRQANGVHGIHPYLF</sequence>
<protein>
    <submittedName>
        <fullName evidence="2">DUF91 domain-containing protein</fullName>
    </submittedName>
</protein>
<dbReference type="InterPro" id="IPR011856">
    <property type="entry name" value="tRNA_endonuc-like_dom_sf"/>
</dbReference>
<dbReference type="AlphaFoldDB" id="A0AAD0RGW7"/>
<dbReference type="Gene3D" id="3.40.1350.10">
    <property type="match status" value="1"/>
</dbReference>
<dbReference type="KEGG" id="ppis:B1L02_13010"/>
<dbReference type="RefSeq" id="WP_088531365.1">
    <property type="nucleotide sequence ID" value="NZ_CP021646.1"/>
</dbReference>
<evidence type="ECO:0000313" key="3">
    <source>
        <dbReference type="Proteomes" id="UP000258102"/>
    </source>
</evidence>
<evidence type="ECO:0000313" key="2">
    <source>
        <dbReference type="EMBL" id="AXR01449.1"/>
    </source>
</evidence>
<organism evidence="2 3">
    <name type="scientific">Pseudoalteromonas piscicida</name>
    <dbReference type="NCBI Taxonomy" id="43662"/>
    <lineage>
        <taxon>Bacteria</taxon>
        <taxon>Pseudomonadati</taxon>
        <taxon>Pseudomonadota</taxon>
        <taxon>Gammaproteobacteria</taxon>
        <taxon>Alteromonadales</taxon>
        <taxon>Pseudoalteromonadaceae</taxon>
        <taxon>Pseudoalteromonas</taxon>
    </lineage>
</organism>
<gene>
    <name evidence="2" type="ORF">D0511_04720</name>
</gene>
<dbReference type="GO" id="GO:0004519">
    <property type="term" value="F:endonuclease activity"/>
    <property type="evidence" value="ECO:0007669"/>
    <property type="project" value="InterPro"/>
</dbReference>
<accession>A0AAD0RGW7</accession>
<dbReference type="EMBL" id="CP031761">
    <property type="protein sequence ID" value="AXR01449.1"/>
    <property type="molecule type" value="Genomic_DNA"/>
</dbReference>
<evidence type="ECO:0000259" key="1">
    <source>
        <dbReference type="Pfam" id="PF01939"/>
    </source>
</evidence>
<dbReference type="InterPro" id="IPR048301">
    <property type="entry name" value="NucS_C"/>
</dbReference>
<dbReference type="GO" id="GO:0003676">
    <property type="term" value="F:nucleic acid binding"/>
    <property type="evidence" value="ECO:0007669"/>
    <property type="project" value="InterPro"/>
</dbReference>
<reference evidence="2 3" key="1">
    <citation type="submission" date="2018-08" db="EMBL/GenBank/DDBJ databases">
        <title>Whole Genome Sequences of Two Pseudoalteromonas piscicida Strains, DE1-A and DE2-A, which Exhibit Strong Antibacterial Activity against Vibrio vulnificus.</title>
        <authorList>
            <person name="Richards G.P."/>
            <person name="Needleman D.S."/>
            <person name="Watson M.A."/>
            <person name="Polson S.W."/>
        </authorList>
    </citation>
    <scope>NUCLEOTIDE SEQUENCE [LARGE SCALE GENOMIC DNA]</scope>
    <source>
        <strain evidence="2 3">DE2-A</strain>
    </source>
</reference>
<name>A0AAD0RGW7_PSEO7</name>
<proteinExistence type="predicted"/>
<dbReference type="Pfam" id="PF01939">
    <property type="entry name" value="NucS_C"/>
    <property type="match status" value="1"/>
</dbReference>
<dbReference type="Proteomes" id="UP000258102">
    <property type="component" value="Chromosome 1"/>
</dbReference>
<feature type="domain" description="Endonuclease NucS C-terminal" evidence="1">
    <location>
        <begin position="3"/>
        <end position="95"/>
    </location>
</feature>